<dbReference type="EMBL" id="HQ630627">
    <property type="protein sequence ID" value="AEH03773.1"/>
    <property type="molecule type" value="Genomic_DNA"/>
</dbReference>
<evidence type="ECO:0000313" key="2">
    <source>
        <dbReference type="Proteomes" id="UP000008388"/>
    </source>
</evidence>
<name>F8SJI4_BPPA3</name>
<keyword evidence="2" id="KW-1185">Reference proteome</keyword>
<dbReference type="RefSeq" id="YP_009217429.1">
    <property type="nucleotide sequence ID" value="NC_028999.1"/>
</dbReference>
<gene>
    <name evidence="1" type="primary">350</name>
</gene>
<organism evidence="1 2">
    <name type="scientific">Pseudomonas phage PhiPA3</name>
    <name type="common">Pseudomonas aeruginosa phage PhiPA3</name>
    <dbReference type="NCBI Taxonomy" id="998086"/>
    <lineage>
        <taxon>Viruses</taxon>
        <taxon>Duplodnaviria</taxon>
        <taxon>Heunggongvirae</taxon>
        <taxon>Uroviricota</taxon>
        <taxon>Caudoviricetes</taxon>
        <taxon>Chimalliviridae</taxon>
        <taxon>Miltoncavirus</taxon>
        <taxon>Miltoncavirus PhiPA3</taxon>
    </lineage>
</organism>
<reference evidence="1 2" key="1">
    <citation type="journal article" date="2011" name="Microbiology">
        <title>The Pseudomonas aeruginosa generalized transducing phage phiPA3 is a new member of the phiKZ-like group of 'jumbo' phages, and infects model laboratory strains and clinical isolates from cystic fibrosis patients.</title>
        <authorList>
            <person name="Monson R."/>
            <person name="Foulds I."/>
            <person name="Foweraker J."/>
            <person name="Welch M."/>
            <person name="Salmond G.P."/>
        </authorList>
    </citation>
    <scope>NUCLEOTIDE SEQUENCE [LARGE SCALE GENOMIC DNA]</scope>
</reference>
<sequence>MSANFKDQKGTKMSAWLVDKVMARIRQFDIQREVEQAAEQPQAIEEVAQQPETKADPTMLEFLRGLDNELPVMEKEENPKKERSTTDMFFEDLKTKAFEMTSYVLRRYMADYTNTQTAPKGKSITFAAVTSITGEVWLGESKDPQAVFNRFKSGKNLPKNLQDLVDDGQKLHIYATAREIDVDSLRRELEDMDVLLARTAPNRRGDVCGYVYVCRHRRTGNYFLKKARGATPNPELVLSMFLGYLNNTKQTYMAHSNKLLHSFVTQNAADCLNKQNFTVDVVAKFNNVDHAIEIMNEFMINSIMGVCLNRGFTRH</sequence>
<organismHost>
    <name type="scientific">Pseudomonas aeruginosa</name>
    <dbReference type="NCBI Taxonomy" id="287"/>
</organismHost>
<dbReference type="Proteomes" id="UP000008388">
    <property type="component" value="Segment"/>
</dbReference>
<accession>F8SJI4</accession>
<proteinExistence type="predicted"/>
<dbReference type="GeneID" id="26643878"/>
<dbReference type="KEGG" id="vg:26643878"/>
<evidence type="ECO:0000313" key="1">
    <source>
        <dbReference type="EMBL" id="AEH03773.1"/>
    </source>
</evidence>
<protein>
    <submittedName>
        <fullName evidence="1">Uncharacterized protein 350</fullName>
    </submittedName>
</protein>